<reference evidence="1" key="1">
    <citation type="submission" date="2020-06" db="EMBL/GenBank/DDBJ databases">
        <authorList>
            <consortium name="Plant Systems Biology data submission"/>
        </authorList>
    </citation>
    <scope>NUCLEOTIDE SEQUENCE</scope>
    <source>
        <strain evidence="1">D6</strain>
    </source>
</reference>
<dbReference type="EMBL" id="CAICTM010001366">
    <property type="protein sequence ID" value="CAB9523021.1"/>
    <property type="molecule type" value="Genomic_DNA"/>
</dbReference>
<evidence type="ECO:0000313" key="1">
    <source>
        <dbReference type="EMBL" id="CAB9523021.1"/>
    </source>
</evidence>
<sequence>MDVATVRSLCASWLTLSDAMALRCLSRGWRETLDEKDDPLWDNLIDVTHGAETAAVLRRSFAPTRGWQLAQLIHHEDEDDRPIMSSLNPEDVVLMIEFSWRNRHQDCTRGKRRKINLASFVLEDACDSVTETKYRYNGDGSIVSISIPNPHHKGWNEDYLSEGVLSGFERNLEVTISKRQTTIL</sequence>
<evidence type="ECO:0000313" key="2">
    <source>
        <dbReference type="Proteomes" id="UP001153069"/>
    </source>
</evidence>
<keyword evidence="2" id="KW-1185">Reference proteome</keyword>
<dbReference type="AlphaFoldDB" id="A0A9N8EPD6"/>
<dbReference type="Proteomes" id="UP001153069">
    <property type="component" value="Unassembled WGS sequence"/>
</dbReference>
<organism evidence="1 2">
    <name type="scientific">Seminavis robusta</name>
    <dbReference type="NCBI Taxonomy" id="568900"/>
    <lineage>
        <taxon>Eukaryota</taxon>
        <taxon>Sar</taxon>
        <taxon>Stramenopiles</taxon>
        <taxon>Ochrophyta</taxon>
        <taxon>Bacillariophyta</taxon>
        <taxon>Bacillariophyceae</taxon>
        <taxon>Bacillariophycidae</taxon>
        <taxon>Naviculales</taxon>
        <taxon>Naviculaceae</taxon>
        <taxon>Seminavis</taxon>
    </lineage>
</organism>
<proteinExistence type="predicted"/>
<gene>
    <name evidence="1" type="ORF">SEMRO_1368_G266750.1</name>
</gene>
<evidence type="ECO:0008006" key="3">
    <source>
        <dbReference type="Google" id="ProtNLM"/>
    </source>
</evidence>
<protein>
    <recommendedName>
        <fullName evidence="3">F-box domain-containing protein</fullName>
    </recommendedName>
</protein>
<comment type="caution">
    <text evidence="1">The sequence shown here is derived from an EMBL/GenBank/DDBJ whole genome shotgun (WGS) entry which is preliminary data.</text>
</comment>
<accession>A0A9N8EPD6</accession>
<name>A0A9N8EPD6_9STRA</name>